<dbReference type="InterPro" id="IPR029044">
    <property type="entry name" value="Nucleotide-diphossugar_trans"/>
</dbReference>
<dbReference type="InterPro" id="IPR001173">
    <property type="entry name" value="Glyco_trans_2-like"/>
</dbReference>
<dbReference type="CDD" id="cd04179">
    <property type="entry name" value="DPM_DPG-synthase_like"/>
    <property type="match status" value="1"/>
</dbReference>
<dbReference type="EMBL" id="BSOZ01000156">
    <property type="protein sequence ID" value="GLS06358.1"/>
    <property type="molecule type" value="Genomic_DNA"/>
</dbReference>
<reference evidence="3" key="1">
    <citation type="journal article" date="2019" name="Int. J. Syst. Evol. Microbiol.">
        <title>The Global Catalogue of Microorganisms (GCM) 10K type strain sequencing project: providing services to taxonomists for standard genome sequencing and annotation.</title>
        <authorList>
            <consortium name="The Broad Institute Genomics Platform"/>
            <consortium name="The Broad Institute Genome Sequencing Center for Infectious Disease"/>
            <person name="Wu L."/>
            <person name="Ma J."/>
        </authorList>
    </citation>
    <scope>NUCLEOTIDE SEQUENCE [LARGE SCALE GENOMIC DNA]</scope>
    <source>
        <strain evidence="3">NBRC 104970</strain>
    </source>
</reference>
<keyword evidence="2" id="KW-0808">Transferase</keyword>
<keyword evidence="3" id="KW-1185">Reference proteome</keyword>
<dbReference type="Gene3D" id="3.90.550.10">
    <property type="entry name" value="Spore Coat Polysaccharide Biosynthesis Protein SpsA, Chain A"/>
    <property type="match status" value="1"/>
</dbReference>
<protein>
    <submittedName>
        <fullName evidence="2">Glycosyl transferase</fullName>
    </submittedName>
</protein>
<evidence type="ECO:0000259" key="1">
    <source>
        <dbReference type="Pfam" id="PF00535"/>
    </source>
</evidence>
<organism evidence="2 3">
    <name type="scientific">Chitiniphilus shinanonensis</name>
    <dbReference type="NCBI Taxonomy" id="553088"/>
    <lineage>
        <taxon>Bacteria</taxon>
        <taxon>Pseudomonadati</taxon>
        <taxon>Pseudomonadota</taxon>
        <taxon>Betaproteobacteria</taxon>
        <taxon>Neisseriales</taxon>
        <taxon>Chitinibacteraceae</taxon>
        <taxon>Chitiniphilus</taxon>
    </lineage>
</organism>
<dbReference type="GO" id="GO:0016740">
    <property type="term" value="F:transferase activity"/>
    <property type="evidence" value="ECO:0007669"/>
    <property type="project" value="UniProtKB-KW"/>
</dbReference>
<dbReference type="Proteomes" id="UP001156836">
    <property type="component" value="Unassembled WGS sequence"/>
</dbReference>
<dbReference type="SUPFAM" id="SSF53448">
    <property type="entry name" value="Nucleotide-diphospho-sugar transferases"/>
    <property type="match status" value="1"/>
</dbReference>
<gene>
    <name evidence="2" type="ORF">GCM10007860_35430</name>
</gene>
<name>A0ABQ6BX80_9NEIS</name>
<proteinExistence type="predicted"/>
<evidence type="ECO:0000313" key="2">
    <source>
        <dbReference type="EMBL" id="GLS06358.1"/>
    </source>
</evidence>
<feature type="domain" description="Glycosyltransferase 2-like" evidence="1">
    <location>
        <begin position="3"/>
        <end position="133"/>
    </location>
</feature>
<evidence type="ECO:0000313" key="3">
    <source>
        <dbReference type="Proteomes" id="UP001156836"/>
    </source>
</evidence>
<sequence>MAVVPVYNHPRAIGGVVAALRAAGLPCILVDDGSDADCAAVLDRLAGDGVEVLSHDRNRGKGAAVASGFRRAAQRGYTHVLQLDADGQHDTAALPTLLAAAHANPGAVIAGYPVYDDSVPAIRLYGRYLTHIWVWIHTLSLRIRDSMCGFRIYPLRPTLALLAHAHVGRRMDFDTEILVRLDWAGVPVVNLPVRVRYPQDGVSHYRMGRDNLLLTLMHLRLFLGMLPRAPQLLRRLFRGRP</sequence>
<dbReference type="PANTHER" id="PTHR10859:SF91">
    <property type="entry name" value="DOLICHYL-PHOSPHATE BETA-GLUCOSYLTRANSFERASE"/>
    <property type="match status" value="1"/>
</dbReference>
<accession>A0ABQ6BX80</accession>
<dbReference type="PANTHER" id="PTHR10859">
    <property type="entry name" value="GLYCOSYL TRANSFERASE"/>
    <property type="match status" value="1"/>
</dbReference>
<dbReference type="Pfam" id="PF00535">
    <property type="entry name" value="Glycos_transf_2"/>
    <property type="match status" value="1"/>
</dbReference>
<comment type="caution">
    <text evidence="2">The sequence shown here is derived from an EMBL/GenBank/DDBJ whole genome shotgun (WGS) entry which is preliminary data.</text>
</comment>